<sequence>MTKDLAVVLDCGATNIRAIILDKEGQVVAKYAVNNNSRPDPSNEDYTIWDIEEIMDKLSYCSQKVIELVDHKRIASIGISTFGVDGAFVGEDGQLLSPVISWKCQRTIPVLDNIDKYFSKEDLLMKTGVGAFSFNTINKMIWYKENQAETIADAKHWLFISSLIGYKLTDQFYTDHTMAGTAQLCNLVSQNFDQEILDKIGLDRDLFPEMKYAGEKVGELNQSGAQLLGLPEGIPVKSIGHDTQFALFGAGVDLTNAVLSSGTWEILMVQAKEVNLKPELAEHGITVEFDPAKGQYNIGLQWMASANIEWVKNTFFADLADDVVYQTMIAEAMKSDLETDVYQPKLQPDQTINISSLELSSNRGDIFKSCMQSLSKQLKKAVSILEEVGNFKVEQITVVGGGAKNDYWNQLKSNETNLNIQTIQEKETTVLGASFFLFDETAETIRSNYQYSFTNFVPQDDTILA</sequence>
<evidence type="ECO:0000256" key="3">
    <source>
        <dbReference type="ARBA" id="ARBA00022741"/>
    </source>
</evidence>
<name>A0A7X9P3P1_9BACT</name>
<dbReference type="SUPFAM" id="SSF53067">
    <property type="entry name" value="Actin-like ATPase domain"/>
    <property type="match status" value="2"/>
</dbReference>
<dbReference type="AlphaFoldDB" id="A0A7X9P3P1"/>
<evidence type="ECO:0000256" key="2">
    <source>
        <dbReference type="ARBA" id="ARBA00022679"/>
    </source>
</evidence>
<dbReference type="GO" id="GO:0008737">
    <property type="term" value="F:L-fuculokinase activity"/>
    <property type="evidence" value="ECO:0007669"/>
    <property type="project" value="UniProtKB-EC"/>
</dbReference>
<dbReference type="Pfam" id="PF02782">
    <property type="entry name" value="FGGY_C"/>
    <property type="match status" value="1"/>
</dbReference>
<evidence type="ECO:0000256" key="6">
    <source>
        <dbReference type="ARBA" id="ARBA00023277"/>
    </source>
</evidence>
<dbReference type="CDD" id="cd07773">
    <property type="entry name" value="ASKHA_NBD_FGGY_FK"/>
    <property type="match status" value="1"/>
</dbReference>
<evidence type="ECO:0000313" key="9">
    <source>
        <dbReference type="EMBL" id="NME68713.1"/>
    </source>
</evidence>
<reference evidence="9 10" key="1">
    <citation type="submission" date="2020-04" db="EMBL/GenBank/DDBJ databases">
        <title>Flammeovirga sp. SR4, a novel species isolated from seawater.</title>
        <authorList>
            <person name="Wang X."/>
        </authorList>
    </citation>
    <scope>NUCLEOTIDE SEQUENCE [LARGE SCALE GENOMIC DNA]</scope>
    <source>
        <strain evidence="9 10">ATCC 23126</strain>
    </source>
</reference>
<dbReference type="RefSeq" id="WP_169657012.1">
    <property type="nucleotide sequence ID" value="NZ_JABANE010000028.1"/>
</dbReference>
<evidence type="ECO:0000256" key="1">
    <source>
        <dbReference type="ARBA" id="ARBA00009156"/>
    </source>
</evidence>
<dbReference type="EMBL" id="JABANE010000028">
    <property type="protein sequence ID" value="NME68713.1"/>
    <property type="molecule type" value="Genomic_DNA"/>
</dbReference>
<keyword evidence="3" id="KW-0547">Nucleotide-binding</keyword>
<comment type="caution">
    <text evidence="9">The sequence shown here is derived from an EMBL/GenBank/DDBJ whole genome shotgun (WGS) entry which is preliminary data.</text>
</comment>
<evidence type="ECO:0000256" key="4">
    <source>
        <dbReference type="ARBA" id="ARBA00022777"/>
    </source>
</evidence>
<dbReference type="InterPro" id="IPR050406">
    <property type="entry name" value="FGGY_Carb_Kinase"/>
</dbReference>
<evidence type="ECO:0000313" key="10">
    <source>
        <dbReference type="Proteomes" id="UP000576082"/>
    </source>
</evidence>
<evidence type="ECO:0000256" key="5">
    <source>
        <dbReference type="ARBA" id="ARBA00022840"/>
    </source>
</evidence>
<dbReference type="InterPro" id="IPR013450">
    <property type="entry name" value="Fuculokinase"/>
</dbReference>
<dbReference type="PIRSF" id="PIRSF000538">
    <property type="entry name" value="GlpK"/>
    <property type="match status" value="1"/>
</dbReference>
<keyword evidence="10" id="KW-1185">Reference proteome</keyword>
<keyword evidence="4 9" id="KW-0418">Kinase</keyword>
<dbReference type="Pfam" id="PF00370">
    <property type="entry name" value="FGGY_N"/>
    <property type="match status" value="1"/>
</dbReference>
<organism evidence="9 10">
    <name type="scientific">Flammeovirga aprica JL-4</name>
    <dbReference type="NCBI Taxonomy" id="694437"/>
    <lineage>
        <taxon>Bacteria</taxon>
        <taxon>Pseudomonadati</taxon>
        <taxon>Bacteroidota</taxon>
        <taxon>Cytophagia</taxon>
        <taxon>Cytophagales</taxon>
        <taxon>Flammeovirgaceae</taxon>
        <taxon>Flammeovirga</taxon>
    </lineage>
</organism>
<gene>
    <name evidence="9" type="primary">fucK</name>
    <name evidence="9" type="ORF">HHU12_12145</name>
</gene>
<dbReference type="PANTHER" id="PTHR43095">
    <property type="entry name" value="SUGAR KINASE"/>
    <property type="match status" value="1"/>
</dbReference>
<dbReference type="InterPro" id="IPR018485">
    <property type="entry name" value="FGGY_C"/>
</dbReference>
<dbReference type="PANTHER" id="PTHR43095:SF5">
    <property type="entry name" value="XYLULOSE KINASE"/>
    <property type="match status" value="1"/>
</dbReference>
<keyword evidence="5" id="KW-0067">ATP-binding</keyword>
<dbReference type="EC" id="2.7.1.51" evidence="9"/>
<feature type="domain" description="Carbohydrate kinase FGGY C-terminal" evidence="8">
    <location>
        <begin position="258"/>
        <end position="433"/>
    </location>
</feature>
<protein>
    <submittedName>
        <fullName evidence="9">L-fuculokinase</fullName>
        <ecNumber evidence="9">2.7.1.51</ecNumber>
    </submittedName>
</protein>
<feature type="domain" description="Carbohydrate kinase FGGY N-terminal" evidence="7">
    <location>
        <begin position="6"/>
        <end position="249"/>
    </location>
</feature>
<dbReference type="Proteomes" id="UP000576082">
    <property type="component" value="Unassembled WGS sequence"/>
</dbReference>
<evidence type="ECO:0000259" key="7">
    <source>
        <dbReference type="Pfam" id="PF00370"/>
    </source>
</evidence>
<keyword evidence="6" id="KW-0119">Carbohydrate metabolism</keyword>
<dbReference type="InterPro" id="IPR018484">
    <property type="entry name" value="FGGY_N"/>
</dbReference>
<dbReference type="InterPro" id="IPR000577">
    <property type="entry name" value="Carb_kinase_FGGY"/>
</dbReference>
<dbReference type="NCBIfam" id="TIGR02628">
    <property type="entry name" value="fuculo_kin_coli"/>
    <property type="match status" value="1"/>
</dbReference>
<dbReference type="InterPro" id="IPR043129">
    <property type="entry name" value="ATPase_NBD"/>
</dbReference>
<dbReference type="Gene3D" id="3.30.420.40">
    <property type="match status" value="2"/>
</dbReference>
<proteinExistence type="inferred from homology"/>
<keyword evidence="2 9" id="KW-0808">Transferase</keyword>
<accession>A0A7X9P3P1</accession>
<dbReference type="GO" id="GO:0005524">
    <property type="term" value="F:ATP binding"/>
    <property type="evidence" value="ECO:0007669"/>
    <property type="project" value="UniProtKB-KW"/>
</dbReference>
<evidence type="ECO:0000259" key="8">
    <source>
        <dbReference type="Pfam" id="PF02782"/>
    </source>
</evidence>
<comment type="similarity">
    <text evidence="1">Belongs to the FGGY kinase family.</text>
</comment>